<organism evidence="1 2">
    <name type="scientific">Aquatica leii</name>
    <dbReference type="NCBI Taxonomy" id="1421715"/>
    <lineage>
        <taxon>Eukaryota</taxon>
        <taxon>Metazoa</taxon>
        <taxon>Ecdysozoa</taxon>
        <taxon>Arthropoda</taxon>
        <taxon>Hexapoda</taxon>
        <taxon>Insecta</taxon>
        <taxon>Pterygota</taxon>
        <taxon>Neoptera</taxon>
        <taxon>Endopterygota</taxon>
        <taxon>Coleoptera</taxon>
        <taxon>Polyphaga</taxon>
        <taxon>Elateriformia</taxon>
        <taxon>Elateroidea</taxon>
        <taxon>Lampyridae</taxon>
        <taxon>Luciolinae</taxon>
        <taxon>Aquatica</taxon>
    </lineage>
</organism>
<evidence type="ECO:0000313" key="2">
    <source>
        <dbReference type="Proteomes" id="UP001353858"/>
    </source>
</evidence>
<reference evidence="2" key="1">
    <citation type="submission" date="2023-01" db="EMBL/GenBank/DDBJ databases">
        <title>Key to firefly adult light organ development and bioluminescence: homeobox transcription factors regulate luciferase expression and transportation to peroxisome.</title>
        <authorList>
            <person name="Fu X."/>
        </authorList>
    </citation>
    <scope>NUCLEOTIDE SEQUENCE [LARGE SCALE GENOMIC DNA]</scope>
</reference>
<name>A0AAN7SPW7_9COLE</name>
<dbReference type="AlphaFoldDB" id="A0AAN7SPW7"/>
<keyword evidence="2" id="KW-1185">Reference proteome</keyword>
<dbReference type="Proteomes" id="UP001353858">
    <property type="component" value="Unassembled WGS sequence"/>
</dbReference>
<evidence type="ECO:0000313" key="1">
    <source>
        <dbReference type="EMBL" id="KAK4876870.1"/>
    </source>
</evidence>
<accession>A0AAN7SPW7</accession>
<proteinExistence type="predicted"/>
<sequence length="194" mass="21907">MDAEQVEVTETRCVDAQASITIDELVQATVRAMISHDKEKSVKSTPSHSEISALVSEFYGAEEDIELWLERVDSVQEVYNILDLRCFETDVEIANIAMNLVFYIVPDSAMAHYCLLGRDFISFPGINVTMGDNLVITKKVDYVYDTEEDNANFLSQIMNIDIDDEISLNESEIMNVNPNLSLISRKQIKEVVSI</sequence>
<comment type="caution">
    <text evidence="1">The sequence shown here is derived from an EMBL/GenBank/DDBJ whole genome shotgun (WGS) entry which is preliminary data.</text>
</comment>
<gene>
    <name evidence="1" type="ORF">RN001_009376</name>
</gene>
<protein>
    <submittedName>
        <fullName evidence="1">Uncharacterized protein</fullName>
    </submittedName>
</protein>
<dbReference type="EMBL" id="JARPUR010000004">
    <property type="protein sequence ID" value="KAK4876870.1"/>
    <property type="molecule type" value="Genomic_DNA"/>
</dbReference>